<reference evidence="1 2" key="1">
    <citation type="submission" date="2015-07" db="EMBL/GenBank/DDBJ databases">
        <title>Genome sequence of Leptolinea tardivitalis DSM 16556.</title>
        <authorList>
            <person name="Hemp J."/>
            <person name="Ward L.M."/>
            <person name="Pace L.A."/>
            <person name="Fischer W.W."/>
        </authorList>
    </citation>
    <scope>NUCLEOTIDE SEQUENCE [LARGE SCALE GENOMIC DNA]</scope>
    <source>
        <strain evidence="1 2">YMTK-2</strain>
    </source>
</reference>
<keyword evidence="2" id="KW-1185">Reference proteome</keyword>
<accession>A0A0P6X7Z6</accession>
<evidence type="ECO:0000313" key="1">
    <source>
        <dbReference type="EMBL" id="KPL71293.1"/>
    </source>
</evidence>
<comment type="caution">
    <text evidence="1">The sequence shown here is derived from an EMBL/GenBank/DDBJ whole genome shotgun (WGS) entry which is preliminary data.</text>
</comment>
<evidence type="ECO:0000313" key="2">
    <source>
        <dbReference type="Proteomes" id="UP000050430"/>
    </source>
</evidence>
<name>A0A0P6X7Z6_9CHLR</name>
<protein>
    <submittedName>
        <fullName evidence="1">Uncharacterized protein</fullName>
    </submittedName>
</protein>
<sequence>MNVLFNLEGNTMKKMLIGFLSTFMIVASLFSVNWNVVNAQGTIPYNPPPIGGPDVVIPVTGGTTATLIAPDKCENVVLEIANVGRVEFIECPKPGTAMSMVVLTQDDIKPLASFNFLTEPFQVTVDEKDFSGKMKVGVFLAESEKEALKKDPDMGLYHFDPVSGAWTRIVAALDGDYLSAETNLTGIFVVGKPS</sequence>
<organism evidence="1 2">
    <name type="scientific">Leptolinea tardivitalis</name>
    <dbReference type="NCBI Taxonomy" id="229920"/>
    <lineage>
        <taxon>Bacteria</taxon>
        <taxon>Bacillati</taxon>
        <taxon>Chloroflexota</taxon>
        <taxon>Anaerolineae</taxon>
        <taxon>Anaerolineales</taxon>
        <taxon>Anaerolineaceae</taxon>
        <taxon>Leptolinea</taxon>
    </lineage>
</organism>
<dbReference type="EMBL" id="LGCK01000011">
    <property type="protein sequence ID" value="KPL71293.1"/>
    <property type="molecule type" value="Genomic_DNA"/>
</dbReference>
<gene>
    <name evidence="1" type="ORF">ADM99_11335</name>
</gene>
<dbReference type="Proteomes" id="UP000050430">
    <property type="component" value="Unassembled WGS sequence"/>
</dbReference>
<proteinExistence type="predicted"/>
<dbReference type="AlphaFoldDB" id="A0A0P6X7Z6"/>